<evidence type="ECO:0000313" key="5">
    <source>
        <dbReference type="EMBL" id="CCF75426.1"/>
    </source>
</evidence>
<accession>I7IS87</accession>
<comment type="pathway">
    <text evidence="4">Carbohydrate biosynthesis; gluconeogenesis.</text>
</comment>
<dbReference type="PROSITE" id="PS51440">
    <property type="entry name" value="TIM_2"/>
    <property type="match status" value="1"/>
</dbReference>
<dbReference type="GO" id="GO:0005829">
    <property type="term" value="C:cytosol"/>
    <property type="evidence" value="ECO:0007669"/>
    <property type="project" value="TreeGrafter"/>
</dbReference>
<keyword evidence="3 4" id="KW-0413">Isomerase</keyword>
<dbReference type="VEuPathDB" id="PiroplasmaDB:BmR1_04g06140"/>
<dbReference type="OrthoDB" id="361221at2759"/>
<dbReference type="CDD" id="cd00311">
    <property type="entry name" value="TIM"/>
    <property type="match status" value="1"/>
</dbReference>
<reference evidence="5 6" key="2">
    <citation type="journal article" date="2013" name="PLoS ONE">
        <title>Whole genome mapping and re-organization of the nuclear and mitochondrial genomes of Babesia microti isolates.</title>
        <authorList>
            <person name="Cornillot E."/>
            <person name="Dassouli A."/>
            <person name="Garg A."/>
            <person name="Pachikara N."/>
            <person name="Randazzo S."/>
            <person name="Depoix D."/>
            <person name="Carcy B."/>
            <person name="Delbecq S."/>
            <person name="Frutos R."/>
            <person name="Silva J.C."/>
            <person name="Sutton R."/>
            <person name="Krause P.J."/>
            <person name="Mamoun C.B."/>
        </authorList>
    </citation>
    <scope>NUCLEOTIDE SEQUENCE [LARGE SCALE GENOMIC DNA]</scope>
    <source>
        <strain evidence="5 6">RI</strain>
    </source>
</reference>
<dbReference type="InterPro" id="IPR013785">
    <property type="entry name" value="Aldolase_TIM"/>
</dbReference>
<comment type="pathway">
    <text evidence="4">Carbohydrate degradation; glycolysis; D-glyceraldehyde 3-phosphate from glycerone phosphate: step 1/1.</text>
</comment>
<dbReference type="RefSeq" id="XP_012649834.1">
    <property type="nucleotide sequence ID" value="XM_012794380.1"/>
</dbReference>
<dbReference type="EMBL" id="LN871599">
    <property type="protein sequence ID" value="CCF75426.1"/>
    <property type="molecule type" value="Genomic_DNA"/>
</dbReference>
<dbReference type="PANTHER" id="PTHR21139">
    <property type="entry name" value="TRIOSEPHOSPHATE ISOMERASE"/>
    <property type="match status" value="1"/>
</dbReference>
<dbReference type="AlphaFoldDB" id="I7IS87"/>
<dbReference type="InterPro" id="IPR035990">
    <property type="entry name" value="TIM_sf"/>
</dbReference>
<dbReference type="Gene3D" id="3.20.20.70">
    <property type="entry name" value="Aldolase class I"/>
    <property type="match status" value="1"/>
</dbReference>
<evidence type="ECO:0000256" key="4">
    <source>
        <dbReference type="RuleBase" id="RU363013"/>
    </source>
</evidence>
<protein>
    <recommendedName>
        <fullName evidence="4">Triosephosphate isomerase</fullName>
        <ecNumber evidence="4">5.3.1.1</ecNumber>
    </recommendedName>
</protein>
<dbReference type="UniPathway" id="UPA00109">
    <property type="reaction ID" value="UER00189"/>
</dbReference>
<sequence>MIKPLLVTILFVTYTLPIRICRYGFLSPTTLYDKPDYCNPPTAAMPQKVGKASIISLLNFKCYLNNKDFDKVARNIQQIVVPSNIKLLISPPNIYLHKFTKSLADSNKYELCAQNLSTIQGFGAFTGEVTAEMLKDVGVNWCLVGHPEFDLTRDKQGHSEYTENAQKMINALEASITPILILSGSESTLRNHSNIIEKSLSTLENPRNCTRTDPSDVEIHYESTNCNGYENFNVESEVNTLIEKIDKYFAMLREYYPSKELHINVAYEPRKSIGSGIPMNPEIVQHIIQRLHFWCANISPHNVAISVLYGGSLSVKTAKEYVSAGCAGLLFGKCSVTADIQTLIDSLN</sequence>
<dbReference type="GO" id="GO:0006096">
    <property type="term" value="P:glycolytic process"/>
    <property type="evidence" value="ECO:0007669"/>
    <property type="project" value="UniProtKB-UniPathway"/>
</dbReference>
<dbReference type="InterPro" id="IPR000652">
    <property type="entry name" value="Triosephosphate_isomerase"/>
</dbReference>
<dbReference type="SUPFAM" id="SSF51351">
    <property type="entry name" value="Triosephosphate isomerase (TIM)"/>
    <property type="match status" value="2"/>
</dbReference>
<dbReference type="GO" id="GO:0019563">
    <property type="term" value="P:glycerol catabolic process"/>
    <property type="evidence" value="ECO:0007669"/>
    <property type="project" value="TreeGrafter"/>
</dbReference>
<name>I7IS87_BABMR</name>
<dbReference type="UniPathway" id="UPA00138"/>
<gene>
    <name evidence="5" type="ORF">BmR1_04g06140</name>
</gene>
<dbReference type="GO" id="GO:0006094">
    <property type="term" value="P:gluconeogenesis"/>
    <property type="evidence" value="ECO:0007669"/>
    <property type="project" value="UniProtKB-UniPathway"/>
</dbReference>
<evidence type="ECO:0000256" key="1">
    <source>
        <dbReference type="ARBA" id="ARBA00007422"/>
    </source>
</evidence>
<keyword evidence="4" id="KW-0312">Gluconeogenesis</keyword>
<reference evidence="5 6" key="1">
    <citation type="journal article" date="2012" name="Nucleic Acids Res.">
        <title>Sequencing of the smallest Apicomplexan genome from the human pathogen Babesia microti.</title>
        <authorList>
            <person name="Cornillot E."/>
            <person name="Hadj-Kaddour K."/>
            <person name="Dassouli A."/>
            <person name="Noel B."/>
            <person name="Ranwez V."/>
            <person name="Vacherie B."/>
            <person name="Augagneur Y."/>
            <person name="Bres V."/>
            <person name="Duclos A."/>
            <person name="Randazzo S."/>
            <person name="Carcy B."/>
            <person name="Debierre-Grockiego F."/>
            <person name="Delbecq S."/>
            <person name="Moubri-Menage K."/>
            <person name="Shams-Eldin H."/>
            <person name="Usmani-Brown S."/>
            <person name="Bringaud F."/>
            <person name="Wincker P."/>
            <person name="Vivares C.P."/>
            <person name="Schwarz R.T."/>
            <person name="Schetters T.P."/>
            <person name="Krause P.J."/>
            <person name="Gorenflot A."/>
            <person name="Berry V."/>
            <person name="Barbe V."/>
            <person name="Ben Mamoun C."/>
        </authorList>
    </citation>
    <scope>NUCLEOTIDE SEQUENCE [LARGE SCALE GENOMIC DNA]</scope>
    <source>
        <strain evidence="5 6">RI</strain>
    </source>
</reference>
<keyword evidence="6" id="KW-1185">Reference proteome</keyword>
<comment type="similarity">
    <text evidence="1 4">Belongs to the triosephosphate isomerase family.</text>
</comment>
<dbReference type="GO" id="GO:0004807">
    <property type="term" value="F:triose-phosphate isomerase activity"/>
    <property type="evidence" value="ECO:0007669"/>
    <property type="project" value="UniProtKB-EC"/>
</dbReference>
<comment type="subunit">
    <text evidence="2">Homodimer.</text>
</comment>
<dbReference type="KEGG" id="bmic:BmR1_04g06140"/>
<dbReference type="Proteomes" id="UP000002899">
    <property type="component" value="Chromosome IV"/>
</dbReference>
<keyword evidence="4" id="KW-0324">Glycolysis</keyword>
<dbReference type="EC" id="5.3.1.1" evidence="4"/>
<dbReference type="PANTHER" id="PTHR21139:SF42">
    <property type="entry name" value="TRIOSEPHOSPHATE ISOMERASE"/>
    <property type="match status" value="1"/>
</dbReference>
<proteinExistence type="inferred from homology"/>
<evidence type="ECO:0000313" key="6">
    <source>
        <dbReference type="Proteomes" id="UP000002899"/>
    </source>
</evidence>
<evidence type="ECO:0000256" key="2">
    <source>
        <dbReference type="ARBA" id="ARBA00011738"/>
    </source>
</evidence>
<dbReference type="GeneID" id="24425873"/>
<reference evidence="5 6" key="3">
    <citation type="journal article" date="2016" name="Sci. Rep.">
        <title>Genome-wide diversity and gene expression profiling of Babesia microti isolates identify polymorphic genes that mediate host-pathogen interactions.</title>
        <authorList>
            <person name="Silva J.C."/>
            <person name="Cornillot E."/>
            <person name="McCracken C."/>
            <person name="Usmani-Brown S."/>
            <person name="Dwivedi A."/>
            <person name="Ifeonu O.O."/>
            <person name="Crabtree J."/>
            <person name="Gotia H.T."/>
            <person name="Virji A.Z."/>
            <person name="Reynes C."/>
            <person name="Colinge J."/>
            <person name="Kumar V."/>
            <person name="Lawres L."/>
            <person name="Pazzi J.E."/>
            <person name="Pablo J.V."/>
            <person name="Hung C."/>
            <person name="Brancato J."/>
            <person name="Kumari P."/>
            <person name="Orvis J."/>
            <person name="Tretina K."/>
            <person name="Chibucos M."/>
            <person name="Ott S."/>
            <person name="Sadzewicz L."/>
            <person name="Sengamalay N."/>
            <person name="Shetty A.C."/>
            <person name="Su Q."/>
            <person name="Tallon L."/>
            <person name="Fraser C.M."/>
            <person name="Frutos R."/>
            <person name="Molina D.M."/>
            <person name="Krause P.J."/>
            <person name="Ben Mamoun C."/>
        </authorList>
    </citation>
    <scope>NUCLEOTIDE SEQUENCE [LARGE SCALE GENOMIC DNA]</scope>
    <source>
        <strain evidence="5 6">RI</strain>
    </source>
</reference>
<organism evidence="5 6">
    <name type="scientific">Babesia microti (strain RI)</name>
    <dbReference type="NCBI Taxonomy" id="1133968"/>
    <lineage>
        <taxon>Eukaryota</taxon>
        <taxon>Sar</taxon>
        <taxon>Alveolata</taxon>
        <taxon>Apicomplexa</taxon>
        <taxon>Aconoidasida</taxon>
        <taxon>Piroplasmida</taxon>
        <taxon>Babesiidae</taxon>
        <taxon>Babesia</taxon>
    </lineage>
</organism>
<dbReference type="GO" id="GO:0046166">
    <property type="term" value="P:glyceraldehyde-3-phosphate biosynthetic process"/>
    <property type="evidence" value="ECO:0007669"/>
    <property type="project" value="TreeGrafter"/>
</dbReference>
<evidence type="ECO:0000256" key="3">
    <source>
        <dbReference type="ARBA" id="ARBA00023235"/>
    </source>
</evidence>
<comment type="catalytic activity">
    <reaction evidence="4">
        <text>D-glyceraldehyde 3-phosphate = dihydroxyacetone phosphate</text>
        <dbReference type="Rhea" id="RHEA:18585"/>
        <dbReference type="ChEBI" id="CHEBI:57642"/>
        <dbReference type="ChEBI" id="CHEBI:59776"/>
        <dbReference type="EC" id="5.3.1.1"/>
    </reaction>
</comment>
<dbReference type="Pfam" id="PF00121">
    <property type="entry name" value="TIM"/>
    <property type="match status" value="2"/>
</dbReference>